<comment type="caution">
    <text evidence="7">The sequence shown here is derived from an EMBL/GenBank/DDBJ whole genome shotgun (WGS) entry which is preliminary data.</text>
</comment>
<keyword evidence="2" id="KW-0963">Cytoplasm</keyword>
<proteinExistence type="predicted"/>
<dbReference type="Proteomes" id="UP001233999">
    <property type="component" value="Unassembled WGS sequence"/>
</dbReference>
<organism evidence="7 8">
    <name type="scientific">Diploptera punctata</name>
    <name type="common">Pacific beetle cockroach</name>
    <dbReference type="NCBI Taxonomy" id="6984"/>
    <lineage>
        <taxon>Eukaryota</taxon>
        <taxon>Metazoa</taxon>
        <taxon>Ecdysozoa</taxon>
        <taxon>Arthropoda</taxon>
        <taxon>Hexapoda</taxon>
        <taxon>Insecta</taxon>
        <taxon>Pterygota</taxon>
        <taxon>Neoptera</taxon>
        <taxon>Polyneoptera</taxon>
        <taxon>Dictyoptera</taxon>
        <taxon>Blattodea</taxon>
        <taxon>Blaberoidea</taxon>
        <taxon>Blaberidae</taxon>
        <taxon>Diplopterinae</taxon>
        <taxon>Diploptera</taxon>
    </lineage>
</organism>
<evidence type="ECO:0000313" key="8">
    <source>
        <dbReference type="Proteomes" id="UP001233999"/>
    </source>
</evidence>
<comment type="subcellular location">
    <subcellularLocation>
        <location evidence="1">Cytoplasm</location>
        <location evidence="1">Cytoskeleton</location>
        <location evidence="1">Spindle</location>
    </subcellularLocation>
</comment>
<dbReference type="Pfam" id="PF15908">
    <property type="entry name" value="HMMR_C"/>
    <property type="match status" value="1"/>
</dbReference>
<dbReference type="EMBL" id="JASPKZ010003861">
    <property type="protein sequence ID" value="KAJ9591650.1"/>
    <property type="molecule type" value="Genomic_DNA"/>
</dbReference>
<evidence type="ECO:0000256" key="3">
    <source>
        <dbReference type="ARBA" id="ARBA00023212"/>
    </source>
</evidence>
<dbReference type="GO" id="GO:0005540">
    <property type="term" value="F:hyaluronic acid binding"/>
    <property type="evidence" value="ECO:0007669"/>
    <property type="project" value="InterPro"/>
</dbReference>
<reference evidence="7" key="2">
    <citation type="submission" date="2023-05" db="EMBL/GenBank/DDBJ databases">
        <authorList>
            <person name="Fouks B."/>
        </authorList>
    </citation>
    <scope>NUCLEOTIDE SEQUENCE</scope>
    <source>
        <strain evidence="7">Stay&amp;Tobe</strain>
        <tissue evidence="7">Testes</tissue>
    </source>
</reference>
<accession>A0AAD8A2V8</accession>
<keyword evidence="3" id="KW-0206">Cytoskeleton</keyword>
<feature type="region of interest" description="Disordered" evidence="5">
    <location>
        <begin position="606"/>
        <end position="645"/>
    </location>
</feature>
<evidence type="ECO:0000256" key="2">
    <source>
        <dbReference type="ARBA" id="ARBA00022490"/>
    </source>
</evidence>
<dbReference type="InterPro" id="IPR031794">
    <property type="entry name" value="HMMR_C"/>
</dbReference>
<evidence type="ECO:0000313" key="7">
    <source>
        <dbReference type="EMBL" id="KAJ9591650.1"/>
    </source>
</evidence>
<feature type="compositionally biased region" description="Polar residues" evidence="5">
    <location>
        <begin position="606"/>
        <end position="622"/>
    </location>
</feature>
<keyword evidence="4" id="KW-0175">Coiled coil</keyword>
<evidence type="ECO:0000259" key="6">
    <source>
        <dbReference type="Pfam" id="PF15908"/>
    </source>
</evidence>
<gene>
    <name evidence="7" type="ORF">L9F63_001795</name>
</gene>
<keyword evidence="8" id="KW-1185">Reference proteome</keyword>
<reference evidence="7" key="1">
    <citation type="journal article" date="2023" name="IScience">
        <title>Live-bearing cockroach genome reveals convergent evolutionary mechanisms linked to viviparity in insects and beyond.</title>
        <authorList>
            <person name="Fouks B."/>
            <person name="Harrison M.C."/>
            <person name="Mikhailova A.A."/>
            <person name="Marchal E."/>
            <person name="English S."/>
            <person name="Carruthers M."/>
            <person name="Jennings E.C."/>
            <person name="Chiamaka E.L."/>
            <person name="Frigard R.A."/>
            <person name="Pippel M."/>
            <person name="Attardo G.M."/>
            <person name="Benoit J.B."/>
            <person name="Bornberg-Bauer E."/>
            <person name="Tobe S.S."/>
        </authorList>
    </citation>
    <scope>NUCLEOTIDE SEQUENCE</scope>
    <source>
        <tissue evidence="7">Testes</tissue>
    </source>
</reference>
<protein>
    <recommendedName>
        <fullName evidence="6">Hyaluronan-mediated motility receptor C-terminal domain-containing protein</fullName>
    </recommendedName>
</protein>
<feature type="coiled-coil region" evidence="4">
    <location>
        <begin position="35"/>
        <end position="318"/>
    </location>
</feature>
<name>A0AAD8A2V8_DIPPU</name>
<evidence type="ECO:0000256" key="5">
    <source>
        <dbReference type="SAM" id="MobiDB-lite"/>
    </source>
</evidence>
<dbReference type="InterPro" id="IPR026203">
    <property type="entry name" value="IHABP"/>
</dbReference>
<dbReference type="AlphaFoldDB" id="A0AAD8A2V8"/>
<evidence type="ECO:0000256" key="1">
    <source>
        <dbReference type="ARBA" id="ARBA00004186"/>
    </source>
</evidence>
<feature type="coiled-coil region" evidence="4">
    <location>
        <begin position="524"/>
        <end position="602"/>
    </location>
</feature>
<dbReference type="PANTHER" id="PTHR18956:SF6">
    <property type="entry name" value="HYALURONAN MEDIATED MOTILITY RECEPTOR"/>
    <property type="match status" value="1"/>
</dbReference>
<evidence type="ECO:0000256" key="4">
    <source>
        <dbReference type="SAM" id="Coils"/>
    </source>
</evidence>
<dbReference type="PANTHER" id="PTHR18956">
    <property type="entry name" value="HYALURONAN MEDIATED MOTILITY RECEPTOR"/>
    <property type="match status" value="1"/>
</dbReference>
<dbReference type="GO" id="GO:0005819">
    <property type="term" value="C:spindle"/>
    <property type="evidence" value="ECO:0007669"/>
    <property type="project" value="UniProtKB-SubCell"/>
</dbReference>
<feature type="domain" description="Hyaluronan-mediated motility receptor C-terminal" evidence="6">
    <location>
        <begin position="499"/>
        <end position="610"/>
    </location>
</feature>
<sequence>MKLRALEAECLEHKLVIESQRLEMDEIHKKYEVELRAARALANERSQELESLREEIELTSAKFEEQVKEMKEKLRDVEENLHNKVHDYEEDTKKILKDTKNNIEIKMKESESDYQQLAGEIRRTEEELRKVTHHRDKLRISNMEHQLTIVELQDKIDMLVTELNSTRENYEADLAFVRNENSISKRQCKKLNIGIANIQASLEALRKRLLESERDVEQMTHAFLQVKAQKVAADEQNKTLSQELEAAKDSMSRLESETVSQIEEVRNGLLNKLEEFRMKAERNITAKEEEILEHRHKIEELSTRIFELNETLSAVEETNCEHEHEIEALTEKLDHQRDCAQYATQQIATLEASNAIYQHQIQTLSSELDYQKDFSKKASDHIATIATIKSNQETEINTLTAELNTERGKVLLRSSEIQEIRREFNNYKEEIQIILQNYRCDCKNKNEKGTEQVCEHQKKIEIVNSDVREFKKILDSAVESRILETKQDFQRSIADVETKASLADHWEKKYRELEALIGPFREQLEMFKEECKLLELKKEAAEEKMKEISLRYAETLGHQNHKQKIKHLIKLKEHNFELSKQVEKLEEQLKSQKKLIDKLKVEQRSTSIRKPVLQQHNPTNNSKGKENSENGSAAKPSLKFVKKRT</sequence>